<keyword evidence="4" id="KW-1185">Reference proteome</keyword>
<dbReference type="EMBL" id="JAAWVN010012181">
    <property type="protein sequence ID" value="MBN3291310.1"/>
    <property type="molecule type" value="Genomic_DNA"/>
</dbReference>
<evidence type="ECO:0000313" key="4">
    <source>
        <dbReference type="Proteomes" id="UP001166052"/>
    </source>
</evidence>
<dbReference type="InterPro" id="IPR038765">
    <property type="entry name" value="Papain-like_cys_pep_sf"/>
</dbReference>
<sequence length="910" mass="101577">MPALKVESLSVCASENRKRHHSDDYDNPALIVRRGQDFKIRLRLNRPLRKGDPLCVQLAVGAQPLQSKETLVLIPLQQTQLSGAWTATLGANQGLEYEVLIKSPPNAAVGKYTLTVTDKGSYTYVPPDKDVYLLFNPWCKEDVVYLEEEDKRQEYVLSDTGYLYLGSFNRIEGIPWNFGQFEEGVLDCCFYLLDKIGMKQTTRKDAVKIARAMSAAVNIQDDAGVLIGNWSGDYSNGTPPSYWTGSSAILQQYYKTKRPVRYGQCWVFSGVLTTVMRCLGVPARSITNFDSAHDTEDNLTIDVFFNRAGEMLNDISTDSIWNFHVWNDVWMKRPDLPEGYNGWQAIDATPQELSEGSYQCGPAPLKAIKNGDIHLIYDTKFVLSEVNADRIFWRVDNPNTPQQNMVKLRVDTMVVGKRISTKAVGKNLREDITSQYKHPEGSPEERKSFESALKVCVKPPVKPYGVAVPSIKVGFESKEVRLGSPVTLKITFTNSSPEDRNVTFSATYQLQIYRGNTVENIGSMSNEITVKGQRSADVPIEIPAESYFKFLPKYDDELQVQVNVLGEVKEVEESLANYAIVHFVYPPIKIEMPASVSVGETFTCTFSFKNDTGLPLDNAKLHVEGLGLFQRETFDQGNFRWAFSNPSCASPERFLPSSVLFSVTQTGHSSPEERRSLENALKMCLKPVEEVYSMVRPAMKVDFESKEVHLGSPVTLNITFSNNTTSVKTVTFSASYQLQTYDGNTVESIGSMSSEIIVQAESSAAVPVEIPADSYFKFLSKYNDELQVQVNVLGETKEGKEPLADYVVVHFTYPAIKVEMPDSVRAGEKFTCTFIFKNDTGVPMENTKLHVEGLGLFKLETFDEGNIKAGGIFASRVVCTASKLGERKIIAKITSDQISGITVERSITIT</sequence>
<name>A0ABS2YXJ2_POLSE</name>
<dbReference type="Gene3D" id="3.90.260.10">
    <property type="entry name" value="Transglutaminase-like"/>
    <property type="match status" value="1"/>
</dbReference>
<dbReference type="InterPro" id="IPR013808">
    <property type="entry name" value="Transglutaminase_AS"/>
</dbReference>
<evidence type="ECO:0000256" key="1">
    <source>
        <dbReference type="ARBA" id="ARBA00005968"/>
    </source>
</evidence>
<proteinExistence type="inferred from homology"/>
<dbReference type="SMART" id="SM00460">
    <property type="entry name" value="TGc"/>
    <property type="match status" value="1"/>
</dbReference>
<dbReference type="Pfam" id="PF00868">
    <property type="entry name" value="Transglut_N"/>
    <property type="match status" value="1"/>
</dbReference>
<reference evidence="3" key="1">
    <citation type="journal article" date="2021" name="Cell">
        <title>Tracing the genetic footprints of vertebrate landing in non-teleost ray-finned fishes.</title>
        <authorList>
            <person name="Bi X."/>
            <person name="Wang K."/>
            <person name="Yang L."/>
            <person name="Pan H."/>
            <person name="Jiang H."/>
            <person name="Wei Q."/>
            <person name="Fang M."/>
            <person name="Yu H."/>
            <person name="Zhu C."/>
            <person name="Cai Y."/>
            <person name="He Y."/>
            <person name="Gan X."/>
            <person name="Zeng H."/>
            <person name="Yu D."/>
            <person name="Zhu Y."/>
            <person name="Jiang H."/>
            <person name="Qiu Q."/>
            <person name="Yang H."/>
            <person name="Zhang Y.E."/>
            <person name="Wang W."/>
            <person name="Zhu M."/>
            <person name="He S."/>
            <person name="Zhang G."/>
        </authorList>
    </citation>
    <scope>NUCLEOTIDE SEQUENCE</scope>
    <source>
        <strain evidence="3">Bchr_001</strain>
    </source>
</reference>
<evidence type="ECO:0000313" key="3">
    <source>
        <dbReference type="EMBL" id="MBN3291310.1"/>
    </source>
</evidence>
<evidence type="ECO:0000259" key="2">
    <source>
        <dbReference type="SMART" id="SM00460"/>
    </source>
</evidence>
<comment type="similarity">
    <text evidence="1">Belongs to the transglutaminase superfamily. Transglutaminase family.</text>
</comment>
<dbReference type="InterPro" id="IPR036985">
    <property type="entry name" value="Transglutaminase-like_sf"/>
</dbReference>
<accession>A0ABS2YXJ2</accession>
<dbReference type="SUPFAM" id="SSF49309">
    <property type="entry name" value="Transglutaminase, two C-terminal domains"/>
    <property type="match status" value="4"/>
</dbReference>
<gene>
    <name evidence="3" type="primary">Tgm4_1</name>
    <name evidence="3" type="ORF">GTO92_0015641</name>
</gene>
<dbReference type="InterPro" id="IPR014756">
    <property type="entry name" value="Ig_E-set"/>
</dbReference>
<dbReference type="Pfam" id="PF01841">
    <property type="entry name" value="Transglut_core"/>
    <property type="match status" value="1"/>
</dbReference>
<dbReference type="Proteomes" id="UP001166052">
    <property type="component" value="Unassembled WGS sequence"/>
</dbReference>
<dbReference type="InterPro" id="IPR013783">
    <property type="entry name" value="Ig-like_fold"/>
</dbReference>
<dbReference type="InterPro" id="IPR001102">
    <property type="entry name" value="Transglutaminase_N"/>
</dbReference>
<dbReference type="InterPro" id="IPR002931">
    <property type="entry name" value="Transglutaminase-like"/>
</dbReference>
<dbReference type="SUPFAM" id="SSF81296">
    <property type="entry name" value="E set domains"/>
    <property type="match status" value="1"/>
</dbReference>
<dbReference type="Pfam" id="PF00927">
    <property type="entry name" value="Transglut_C"/>
    <property type="match status" value="2"/>
</dbReference>
<organism evidence="3 4">
    <name type="scientific">Polypterus senegalus</name>
    <name type="common">Senegal bichir</name>
    <dbReference type="NCBI Taxonomy" id="55291"/>
    <lineage>
        <taxon>Eukaryota</taxon>
        <taxon>Metazoa</taxon>
        <taxon>Chordata</taxon>
        <taxon>Craniata</taxon>
        <taxon>Vertebrata</taxon>
        <taxon>Euteleostomi</taxon>
        <taxon>Actinopterygii</taxon>
        <taxon>Polypteriformes</taxon>
        <taxon>Polypteridae</taxon>
        <taxon>Polypterus</taxon>
    </lineage>
</organism>
<feature type="non-terminal residue" evidence="3">
    <location>
        <position position="910"/>
    </location>
</feature>
<dbReference type="Gene3D" id="2.60.40.10">
    <property type="entry name" value="Immunoglobulins"/>
    <property type="match status" value="5"/>
</dbReference>
<dbReference type="PROSITE" id="PS00547">
    <property type="entry name" value="TRANSGLUTAMINASES"/>
    <property type="match status" value="1"/>
</dbReference>
<feature type="domain" description="Transglutaminase-like" evidence="2">
    <location>
        <begin position="257"/>
        <end position="350"/>
    </location>
</feature>
<dbReference type="InterPro" id="IPR036238">
    <property type="entry name" value="Transglutaminase_C_sf"/>
</dbReference>
<protein>
    <submittedName>
        <fullName evidence="3">TGM4 glutamyltransferase</fullName>
    </submittedName>
</protein>
<dbReference type="SUPFAM" id="SSF54001">
    <property type="entry name" value="Cysteine proteinases"/>
    <property type="match status" value="1"/>
</dbReference>
<dbReference type="InterPro" id="IPR050779">
    <property type="entry name" value="Transglutaminase"/>
</dbReference>
<feature type="non-terminal residue" evidence="3">
    <location>
        <position position="1"/>
    </location>
</feature>
<dbReference type="PANTHER" id="PTHR11590:SF70">
    <property type="entry name" value="PROTEIN-GLUTAMINE GAMMA-GLUTAMYLTRANSFERASE 4"/>
    <property type="match status" value="1"/>
</dbReference>
<dbReference type="InterPro" id="IPR008958">
    <property type="entry name" value="Transglutaminase_C"/>
</dbReference>
<comment type="caution">
    <text evidence="3">The sequence shown here is derived from an EMBL/GenBank/DDBJ whole genome shotgun (WGS) entry which is preliminary data.</text>
</comment>
<dbReference type="PANTHER" id="PTHR11590">
    <property type="entry name" value="PROTEIN-GLUTAMINE GAMMA-GLUTAMYLTRANSFERASE"/>
    <property type="match status" value="1"/>
</dbReference>